<reference evidence="1" key="1">
    <citation type="submission" date="2019-03" db="EMBL/GenBank/DDBJ databases">
        <authorList>
            <person name="Mank J."/>
            <person name="Almeida P."/>
        </authorList>
    </citation>
    <scope>NUCLEOTIDE SEQUENCE</scope>
    <source>
        <strain evidence="1">78183</strain>
    </source>
</reference>
<sequence length="131" mass="14687">MAMIPSFFDNRLGISIFKYATPFISSSNSLLSHENSAFVNTRSPCLQGRSSRGLKRRRRVERGLWRRKTGTTRGIVWSVAVASSRGGLGCLGMPRWTKSRLAWRTGFLLSPCLKSIKKPEAKAAEISERQI</sequence>
<accession>A0A6N2L4N5</accession>
<name>A0A6N2L4N5_SALVM</name>
<dbReference type="AlphaFoldDB" id="A0A6N2L4N5"/>
<protein>
    <submittedName>
        <fullName evidence="1">Uncharacterized protein</fullName>
    </submittedName>
</protein>
<gene>
    <name evidence="1" type="ORF">SVIM_LOCUS180291</name>
</gene>
<proteinExistence type="predicted"/>
<evidence type="ECO:0000313" key="1">
    <source>
        <dbReference type="EMBL" id="VFU36096.1"/>
    </source>
</evidence>
<organism evidence="1">
    <name type="scientific">Salix viminalis</name>
    <name type="common">Common osier</name>
    <name type="synonym">Basket willow</name>
    <dbReference type="NCBI Taxonomy" id="40686"/>
    <lineage>
        <taxon>Eukaryota</taxon>
        <taxon>Viridiplantae</taxon>
        <taxon>Streptophyta</taxon>
        <taxon>Embryophyta</taxon>
        <taxon>Tracheophyta</taxon>
        <taxon>Spermatophyta</taxon>
        <taxon>Magnoliopsida</taxon>
        <taxon>eudicotyledons</taxon>
        <taxon>Gunneridae</taxon>
        <taxon>Pentapetalae</taxon>
        <taxon>rosids</taxon>
        <taxon>fabids</taxon>
        <taxon>Malpighiales</taxon>
        <taxon>Salicaceae</taxon>
        <taxon>Saliceae</taxon>
        <taxon>Salix</taxon>
    </lineage>
</organism>
<dbReference type="EMBL" id="CAADRP010001112">
    <property type="protein sequence ID" value="VFU36096.1"/>
    <property type="molecule type" value="Genomic_DNA"/>
</dbReference>